<dbReference type="AlphaFoldDB" id="Q939E5"/>
<accession>Q939E5</accession>
<protein>
    <submittedName>
        <fullName evidence="2">Ypar28</fullName>
    </submittedName>
</protein>
<dbReference type="RefSeq" id="WP_156480574.1">
    <property type="nucleotide sequence ID" value="NZ_CP014784.1"/>
</dbReference>
<sequence length="107" mass="11892">MPATDQRSYEIATLKCFINTFEDAKPAKKCTFCKYLWLAITAACGAFVYIAYNYTEINTVNLLIISAFGGASGSMAGFYSSNSRNTEILKPHVNLESLKSRLEELET</sequence>
<feature type="transmembrane region" description="Helical" evidence="1">
    <location>
        <begin position="35"/>
        <end position="54"/>
    </location>
</feature>
<keyword evidence="1" id="KW-0472">Membrane</keyword>
<feature type="transmembrane region" description="Helical" evidence="1">
    <location>
        <begin position="60"/>
        <end position="80"/>
    </location>
</feature>
<keyword evidence="1" id="KW-1133">Transmembrane helix</keyword>
<evidence type="ECO:0000313" key="2">
    <source>
        <dbReference type="EMBL" id="AAK73313.1"/>
    </source>
</evidence>
<keyword evidence="1" id="KW-0812">Transmembrane</keyword>
<name>Q939E5_AQUAC</name>
<organism evidence="2">
    <name type="scientific">Aquipseudomonas alcaligenes</name>
    <name type="common">Pseudomonas alcaligenes</name>
    <dbReference type="NCBI Taxonomy" id="43263"/>
    <lineage>
        <taxon>Bacteria</taxon>
        <taxon>Pseudomonadati</taxon>
        <taxon>Pseudomonadota</taxon>
        <taxon>Gammaproteobacteria</taxon>
        <taxon>Pseudomonadales</taxon>
        <taxon>Pseudomonadaceae</taxon>
        <taxon>Aquipseudomonas</taxon>
    </lineage>
</organism>
<dbReference type="GeneID" id="42932274"/>
<reference evidence="2" key="1">
    <citation type="journal article" date="2001" name="Mol. Microbiol.">
        <title>Discovery and distribution of super-integrons among pseudomonads.</title>
        <authorList>
            <person name="Vaisvila R."/>
            <person name="Morgan R.D."/>
            <person name="Posfai J."/>
            <person name="Raleigh E.A."/>
        </authorList>
    </citation>
    <scope>NUCLEOTIDE SEQUENCE</scope>
    <source>
        <strain evidence="2">ATCC 55044</strain>
    </source>
</reference>
<proteinExistence type="predicted"/>
<dbReference type="EMBL" id="AY038186">
    <property type="protein sequence ID" value="AAK73313.1"/>
    <property type="molecule type" value="Genomic_DNA"/>
</dbReference>
<evidence type="ECO:0000256" key="1">
    <source>
        <dbReference type="SAM" id="Phobius"/>
    </source>
</evidence>